<dbReference type="Gene3D" id="1.10.1520.10">
    <property type="entry name" value="Ribonuclease III domain"/>
    <property type="match status" value="1"/>
</dbReference>
<dbReference type="InterPro" id="IPR008226">
    <property type="entry name" value="Mini3_fam"/>
</dbReference>
<dbReference type="GO" id="GO:0019843">
    <property type="term" value="F:rRNA binding"/>
    <property type="evidence" value="ECO:0007669"/>
    <property type="project" value="UniProtKB-UniRule"/>
</dbReference>
<comment type="function">
    <text evidence="6">Involved in correct processing of both the 5' and 3' ends of 23S rRNA precursor. Processes 30S rRNA precursor transcript even in absence of ribonuclease 3 (Rnc); Rnc processes 30S rRNA into smaller rRNA precursors.</text>
</comment>
<evidence type="ECO:0000256" key="6">
    <source>
        <dbReference type="HAMAP-Rule" id="MF_01468"/>
    </source>
</evidence>
<comment type="cofactor">
    <cofactor evidence="6">
        <name>Mg(2+)</name>
        <dbReference type="ChEBI" id="CHEBI:18420"/>
    </cofactor>
</comment>
<dbReference type="SUPFAM" id="SSF69065">
    <property type="entry name" value="RNase III domain-like"/>
    <property type="match status" value="1"/>
</dbReference>
<dbReference type="PIRSF" id="PIRSF005520">
    <property type="entry name" value="UCP005520"/>
    <property type="match status" value="1"/>
</dbReference>
<keyword evidence="9" id="KW-1185">Reference proteome</keyword>
<keyword evidence="6" id="KW-0963">Cytoplasm</keyword>
<dbReference type="InterPro" id="IPR000999">
    <property type="entry name" value="RNase_III_dom"/>
</dbReference>
<keyword evidence="1 6" id="KW-0690">Ribosome biogenesis</keyword>
<keyword evidence="3 6" id="KW-0540">Nuclease</keyword>
<comment type="caution">
    <text evidence="8">The sequence shown here is derived from an EMBL/GenBank/DDBJ whole genome shotgun (WGS) entry which is preliminary data.</text>
</comment>
<sequence>MRMEVDPKLSNTTALAYIGDAVYELYIRKYVMERGGVRVDRINRMAISFVKADAQALAARGLMENFLTEEELRLLKRARNHTRTSKPRGSTPIDYKLATGLEALVGYLYLSGNKERCDEVIARAIRLIEEGRE</sequence>
<protein>
    <recommendedName>
        <fullName evidence="6">Mini-ribonuclease 3</fullName>
        <shortName evidence="6">Mini-3</shortName>
        <shortName evidence="6">Mini-RNase 3</shortName>
        <ecNumber evidence="6">3.1.26.-</ecNumber>
    </recommendedName>
    <alternativeName>
        <fullName evidence="6">Mini-RNase III</fullName>
        <shortName evidence="6">Mini-III</shortName>
    </alternativeName>
</protein>
<keyword evidence="4 6" id="KW-0255">Endonuclease</keyword>
<dbReference type="Pfam" id="PF00636">
    <property type="entry name" value="Ribonuclease_3"/>
    <property type="match status" value="1"/>
</dbReference>
<dbReference type="EMBL" id="VUMZ01000002">
    <property type="protein sequence ID" value="MST51390.1"/>
    <property type="molecule type" value="Genomic_DNA"/>
</dbReference>
<accession>A0A6L5Y3W0</accession>
<comment type="subcellular location">
    <subcellularLocation>
        <location evidence="6">Cytoplasm</location>
    </subcellularLocation>
</comment>
<name>A0A6L5Y3W0_9FIRM</name>
<keyword evidence="5 6" id="KW-0378">Hydrolase</keyword>
<keyword evidence="6" id="KW-0694">RNA-binding</keyword>
<dbReference type="HAMAP" id="MF_01468">
    <property type="entry name" value="RNase_Mini_III"/>
    <property type="match status" value="1"/>
</dbReference>
<feature type="domain" description="RNase III" evidence="7">
    <location>
        <begin position="14"/>
        <end position="112"/>
    </location>
</feature>
<reference evidence="8 9" key="1">
    <citation type="submission" date="2019-08" db="EMBL/GenBank/DDBJ databases">
        <title>In-depth cultivation of the pig gut microbiome towards novel bacterial diversity and tailored functional studies.</title>
        <authorList>
            <person name="Wylensek D."/>
            <person name="Hitch T.C.A."/>
            <person name="Clavel T."/>
        </authorList>
    </citation>
    <scope>NUCLEOTIDE SEQUENCE [LARGE SCALE GENOMIC DNA]</scope>
    <source>
        <strain evidence="8 9">WCA-MUC-591-APC-3H</strain>
    </source>
</reference>
<dbReference type="GO" id="GO:0004525">
    <property type="term" value="F:ribonuclease III activity"/>
    <property type="evidence" value="ECO:0007669"/>
    <property type="project" value="InterPro"/>
</dbReference>
<evidence type="ECO:0000256" key="1">
    <source>
        <dbReference type="ARBA" id="ARBA00022517"/>
    </source>
</evidence>
<keyword evidence="6" id="KW-0460">Magnesium</keyword>
<evidence type="ECO:0000256" key="4">
    <source>
        <dbReference type="ARBA" id="ARBA00022759"/>
    </source>
</evidence>
<comment type="similarity">
    <text evidence="6">Belongs to the MrnC RNase family.</text>
</comment>
<evidence type="ECO:0000256" key="3">
    <source>
        <dbReference type="ARBA" id="ARBA00022722"/>
    </source>
</evidence>
<organism evidence="8 9">
    <name type="scientific">Hornefia butyriciproducens</name>
    <dbReference type="NCBI Taxonomy" id="2652293"/>
    <lineage>
        <taxon>Bacteria</taxon>
        <taxon>Bacillati</taxon>
        <taxon>Bacillota</taxon>
        <taxon>Clostridia</taxon>
        <taxon>Peptostreptococcales</taxon>
        <taxon>Anaerovoracaceae</taxon>
        <taxon>Hornefia</taxon>
    </lineage>
</organism>
<evidence type="ECO:0000256" key="5">
    <source>
        <dbReference type="ARBA" id="ARBA00022801"/>
    </source>
</evidence>
<dbReference type="GO" id="GO:0006364">
    <property type="term" value="P:rRNA processing"/>
    <property type="evidence" value="ECO:0007669"/>
    <property type="project" value="UniProtKB-UniRule"/>
</dbReference>
<gene>
    <name evidence="6" type="primary">mrnC</name>
    <name evidence="8" type="ORF">FYJ64_03475</name>
</gene>
<evidence type="ECO:0000313" key="8">
    <source>
        <dbReference type="EMBL" id="MST51390.1"/>
    </source>
</evidence>
<evidence type="ECO:0000313" key="9">
    <source>
        <dbReference type="Proteomes" id="UP000474676"/>
    </source>
</evidence>
<dbReference type="PANTHER" id="PTHR34276">
    <property type="entry name" value="MINI-RIBONUCLEASE 3"/>
    <property type="match status" value="1"/>
</dbReference>
<keyword evidence="2 6" id="KW-0698">rRNA processing</keyword>
<dbReference type="EC" id="3.1.26.-" evidence="6"/>
<comment type="subunit">
    <text evidence="6">Homodimer.</text>
</comment>
<dbReference type="Proteomes" id="UP000474676">
    <property type="component" value="Unassembled WGS sequence"/>
</dbReference>
<dbReference type="CDD" id="cd00593">
    <property type="entry name" value="RIBOc"/>
    <property type="match status" value="1"/>
</dbReference>
<dbReference type="PANTHER" id="PTHR34276:SF1">
    <property type="entry name" value="MINI-RIBONUCLEASE 3"/>
    <property type="match status" value="1"/>
</dbReference>
<evidence type="ECO:0000259" key="7">
    <source>
        <dbReference type="Pfam" id="PF00636"/>
    </source>
</evidence>
<feature type="active site" evidence="6">
    <location>
        <position position="20"/>
    </location>
</feature>
<dbReference type="GO" id="GO:0005737">
    <property type="term" value="C:cytoplasm"/>
    <property type="evidence" value="ECO:0007669"/>
    <property type="project" value="UniProtKB-SubCell"/>
</dbReference>
<proteinExistence type="inferred from homology"/>
<dbReference type="InterPro" id="IPR036389">
    <property type="entry name" value="RNase_III_sf"/>
</dbReference>
<keyword evidence="6" id="KW-0699">rRNA-binding</keyword>
<dbReference type="AlphaFoldDB" id="A0A6L5Y3W0"/>
<evidence type="ECO:0000256" key="2">
    <source>
        <dbReference type="ARBA" id="ARBA00022552"/>
    </source>
</evidence>